<gene>
    <name evidence="2" type="ORF">HMPREF9333_02240</name>
</gene>
<protein>
    <recommendedName>
        <fullName evidence="1">Methyltransferase small domain-containing protein</fullName>
    </recommendedName>
</protein>
<dbReference type="InterPro" id="IPR029063">
    <property type="entry name" value="SAM-dependent_MTases_sf"/>
</dbReference>
<dbReference type="PANTHER" id="PTHR47739">
    <property type="entry name" value="TRNA1(VAL) (ADENINE(37)-N6)-METHYLTRANSFERASE"/>
    <property type="match status" value="1"/>
</dbReference>
<evidence type="ECO:0000313" key="3">
    <source>
        <dbReference type="Proteomes" id="UP000003011"/>
    </source>
</evidence>
<dbReference type="eggNOG" id="COG4123">
    <property type="taxonomic scope" value="Bacteria"/>
</dbReference>
<name>G5GKZ5_9FIRM</name>
<reference evidence="2 3" key="1">
    <citation type="submission" date="2011-08" db="EMBL/GenBank/DDBJ databases">
        <title>The Genome Sequence of Johnsonella ignava ATCC 51276.</title>
        <authorList>
            <consortium name="The Broad Institute Genome Sequencing Platform"/>
            <person name="Earl A."/>
            <person name="Ward D."/>
            <person name="Feldgarden M."/>
            <person name="Gevers D."/>
            <person name="Izard J."/>
            <person name="Blanton J.M."/>
            <person name="Baranova O.V."/>
            <person name="Dewhirst F.E."/>
            <person name="Young S.K."/>
            <person name="Zeng Q."/>
            <person name="Gargeya S."/>
            <person name="Fitzgerald M."/>
            <person name="Haas B."/>
            <person name="Abouelleil A."/>
            <person name="Alvarado L."/>
            <person name="Arachchi H.M."/>
            <person name="Berlin A."/>
            <person name="Brown A."/>
            <person name="Chapman S.B."/>
            <person name="Chen Z."/>
            <person name="Dunbar C."/>
            <person name="Freedman E."/>
            <person name="Gearin G."/>
            <person name="Gellesch M."/>
            <person name="Goldberg J."/>
            <person name="Griggs A."/>
            <person name="Gujja S."/>
            <person name="Heiman D."/>
            <person name="Howarth C."/>
            <person name="Larson L."/>
            <person name="Lui A."/>
            <person name="MacDonald P.J.P."/>
            <person name="Montmayeur A."/>
            <person name="Murphy C."/>
            <person name="Neiman D."/>
            <person name="Pearson M."/>
            <person name="Priest M."/>
            <person name="Roberts A."/>
            <person name="Saif S."/>
            <person name="Shea T."/>
            <person name="Shenoy N."/>
            <person name="Sisk P."/>
            <person name="Stolte C."/>
            <person name="Sykes S."/>
            <person name="Wortman J."/>
            <person name="Nusbaum C."/>
            <person name="Birren B."/>
        </authorList>
    </citation>
    <scope>NUCLEOTIDE SEQUENCE [LARGE SCALE GENOMIC DNA]</scope>
    <source>
        <strain evidence="2 3">ATCC 51276</strain>
    </source>
</reference>
<comment type="caution">
    <text evidence="2">The sequence shown here is derived from an EMBL/GenBank/DDBJ whole genome shotgun (WGS) entry which is preliminary data.</text>
</comment>
<feature type="domain" description="Methyltransferase small" evidence="1">
    <location>
        <begin position="32"/>
        <end position="171"/>
    </location>
</feature>
<dbReference type="STRING" id="679200.HMPREF9333_02240"/>
<dbReference type="EMBL" id="ACZL01000052">
    <property type="protein sequence ID" value="EHI54598.1"/>
    <property type="molecule type" value="Genomic_DNA"/>
</dbReference>
<dbReference type="CDD" id="cd02440">
    <property type="entry name" value="AdoMet_MTases"/>
    <property type="match status" value="1"/>
</dbReference>
<sequence>MIKAGERIDDLQRSNLKIIQNPAYFCFGMDAVLLSGFAVIKKEEYTVDIGTGTGIIPLLLSAKTAGRYFTGIEIQEYMADMAKRSVALNRLEERIAIIHADIKHYDAIESGSVDVVTSNPPYMQEFHGIKNIEDSVAIARHEIKCNLNDILYKTSKMLKNGGRMYMVHRPHRIVDIICKMRKYGLEPKRLRFVHPFIDKEANMALIEARKGTGVWLKLEPPLIVYESAGKYTQEIIDTYGY</sequence>
<dbReference type="HOGENOM" id="CLU_061983_3_1_9"/>
<dbReference type="InterPro" id="IPR050210">
    <property type="entry name" value="tRNA_Adenine-N(6)_MTase"/>
</dbReference>
<organism evidence="2 3">
    <name type="scientific">Johnsonella ignava ATCC 51276</name>
    <dbReference type="NCBI Taxonomy" id="679200"/>
    <lineage>
        <taxon>Bacteria</taxon>
        <taxon>Bacillati</taxon>
        <taxon>Bacillota</taxon>
        <taxon>Clostridia</taxon>
        <taxon>Lachnospirales</taxon>
        <taxon>Lachnospiraceae</taxon>
        <taxon>Johnsonella</taxon>
    </lineage>
</organism>
<accession>G5GKZ5</accession>
<evidence type="ECO:0000259" key="1">
    <source>
        <dbReference type="Pfam" id="PF05175"/>
    </source>
</evidence>
<keyword evidence="3" id="KW-1185">Reference proteome</keyword>
<dbReference type="Pfam" id="PF05175">
    <property type="entry name" value="MTS"/>
    <property type="match status" value="1"/>
</dbReference>
<dbReference type="InterPro" id="IPR007848">
    <property type="entry name" value="Small_mtfrase_dom"/>
</dbReference>
<proteinExistence type="predicted"/>
<dbReference type="GO" id="GO:0008168">
    <property type="term" value="F:methyltransferase activity"/>
    <property type="evidence" value="ECO:0007669"/>
    <property type="project" value="InterPro"/>
</dbReference>
<dbReference type="RefSeq" id="WP_005542278.1">
    <property type="nucleotide sequence ID" value="NZ_JH378844.1"/>
</dbReference>
<evidence type="ECO:0000313" key="2">
    <source>
        <dbReference type="EMBL" id="EHI54598.1"/>
    </source>
</evidence>
<dbReference type="Gene3D" id="3.40.50.150">
    <property type="entry name" value="Vaccinia Virus protein VP39"/>
    <property type="match status" value="1"/>
</dbReference>
<dbReference type="PATRIC" id="fig|679200.3.peg.2355"/>
<dbReference type="PANTHER" id="PTHR47739:SF1">
    <property type="entry name" value="TRNA1(VAL) (ADENINE(37)-N6)-METHYLTRANSFERASE"/>
    <property type="match status" value="1"/>
</dbReference>
<dbReference type="OrthoDB" id="9777257at2"/>
<dbReference type="AlphaFoldDB" id="G5GKZ5"/>
<dbReference type="Proteomes" id="UP000003011">
    <property type="component" value="Unassembled WGS sequence"/>
</dbReference>
<dbReference type="SUPFAM" id="SSF53335">
    <property type="entry name" value="S-adenosyl-L-methionine-dependent methyltransferases"/>
    <property type="match status" value="1"/>
</dbReference>